<comment type="caution">
    <text evidence="3">The sequence shown here is derived from an EMBL/GenBank/DDBJ whole genome shotgun (WGS) entry which is preliminary data.</text>
</comment>
<comment type="subcellular location">
    <subcellularLocation>
        <location evidence="1">Virion</location>
    </subcellularLocation>
</comment>
<name>A0A7W7ZFU5_9BACT</name>
<dbReference type="InterPro" id="IPR054612">
    <property type="entry name" value="Phage_capsid-like_C"/>
</dbReference>
<dbReference type="NCBIfam" id="TIGR01554">
    <property type="entry name" value="major_cap_HK97"/>
    <property type="match status" value="1"/>
</dbReference>
<evidence type="ECO:0000256" key="1">
    <source>
        <dbReference type="ARBA" id="ARBA00004328"/>
    </source>
</evidence>
<reference evidence="3 4" key="1">
    <citation type="submission" date="2020-08" db="EMBL/GenBank/DDBJ databases">
        <title>Genomic Encyclopedia of Type Strains, Phase IV (KMG-V): Genome sequencing to study the core and pangenomes of soil and plant-associated prokaryotes.</title>
        <authorList>
            <person name="Whitman W."/>
        </authorList>
    </citation>
    <scope>NUCLEOTIDE SEQUENCE [LARGE SCALE GENOMIC DNA]</scope>
    <source>
        <strain evidence="3 4">M8UP14</strain>
    </source>
</reference>
<organism evidence="3 4">
    <name type="scientific">Granulicella aggregans</name>
    <dbReference type="NCBI Taxonomy" id="474949"/>
    <lineage>
        <taxon>Bacteria</taxon>
        <taxon>Pseudomonadati</taxon>
        <taxon>Acidobacteriota</taxon>
        <taxon>Terriglobia</taxon>
        <taxon>Terriglobales</taxon>
        <taxon>Acidobacteriaceae</taxon>
        <taxon>Granulicella</taxon>
    </lineage>
</organism>
<dbReference type="Gene3D" id="3.30.2320.10">
    <property type="entry name" value="hypothetical protein PF0899 domain"/>
    <property type="match status" value="1"/>
</dbReference>
<dbReference type="Gene3D" id="3.30.2400.10">
    <property type="entry name" value="Major capsid protein gp5"/>
    <property type="match status" value="1"/>
</dbReference>
<sequence>MNRQFSNVGTSKKLSAQYANAFTSWLRGAGNPGTEMMAALNEGSNPAGGFAVPVIVDGQIVPLAPIDAGVRSLATVITTTSDMKVPFETTAATATAKPEASAFVAVSPAFGSFTLSAFMAGGQNDLTFEIFQDAKTLPGFVIGDMLRAQQNIEEPWFISGTGVGQPQGLLGNVGAGVTEEPDSAGNLVTINGASDLIGSLNSEYLPNAAFLMNRATATILRKAQTVGGVFYQAWTRENGVDYLHGFRVAYSASMPTAVRGATPILFGDFERGYLIGDRGSSDLAVKMLDQTKALQGLVSILTYRRTDGRVRRPDAIQSYTIAAS</sequence>
<accession>A0A7W7ZFU5</accession>
<protein>
    <submittedName>
        <fullName evidence="3">HK97 family phage major capsid protein</fullName>
    </submittedName>
</protein>
<dbReference type="InterPro" id="IPR024455">
    <property type="entry name" value="Phage_capsid"/>
</dbReference>
<dbReference type="AlphaFoldDB" id="A0A7W7ZFU5"/>
<evidence type="ECO:0000259" key="2">
    <source>
        <dbReference type="Pfam" id="PF05065"/>
    </source>
</evidence>
<feature type="domain" description="Phage capsid-like C-terminal" evidence="2">
    <location>
        <begin position="48"/>
        <end position="319"/>
    </location>
</feature>
<evidence type="ECO:0000313" key="3">
    <source>
        <dbReference type="EMBL" id="MBB5059093.1"/>
    </source>
</evidence>
<dbReference type="SUPFAM" id="SSF56563">
    <property type="entry name" value="Major capsid protein gp5"/>
    <property type="match status" value="1"/>
</dbReference>
<dbReference type="Proteomes" id="UP000540989">
    <property type="component" value="Unassembled WGS sequence"/>
</dbReference>
<dbReference type="EMBL" id="JACHIP010000005">
    <property type="protein sequence ID" value="MBB5059093.1"/>
    <property type="molecule type" value="Genomic_DNA"/>
</dbReference>
<evidence type="ECO:0000313" key="4">
    <source>
        <dbReference type="Proteomes" id="UP000540989"/>
    </source>
</evidence>
<gene>
    <name evidence="3" type="ORF">HDF16_003816</name>
</gene>
<dbReference type="Pfam" id="PF05065">
    <property type="entry name" value="Phage_capsid"/>
    <property type="match status" value="1"/>
</dbReference>
<proteinExistence type="predicted"/>
<keyword evidence="4" id="KW-1185">Reference proteome</keyword>